<dbReference type="GO" id="GO:0005886">
    <property type="term" value="C:plasma membrane"/>
    <property type="evidence" value="ECO:0007669"/>
    <property type="project" value="TreeGrafter"/>
</dbReference>
<protein>
    <submittedName>
        <fullName evidence="7">K+-dependent Na+/Ca+ exchanger</fullName>
    </submittedName>
</protein>
<keyword evidence="8" id="KW-1185">Reference proteome</keyword>
<organism evidence="7 8">
    <name type="scientific">Pseudolactococcus insecticola</name>
    <dbReference type="NCBI Taxonomy" id="2709158"/>
    <lineage>
        <taxon>Bacteria</taxon>
        <taxon>Bacillati</taxon>
        <taxon>Bacillota</taxon>
        <taxon>Bacilli</taxon>
        <taxon>Lactobacillales</taxon>
        <taxon>Streptococcaceae</taxon>
        <taxon>Pseudolactococcus</taxon>
    </lineage>
</organism>
<gene>
    <name evidence="7" type="ORF">Hs20B_17660</name>
</gene>
<comment type="caution">
    <text evidence="7">The sequence shown here is derived from an EMBL/GenBank/DDBJ whole genome shotgun (WGS) entry which is preliminary data.</text>
</comment>
<dbReference type="GO" id="GO:0006874">
    <property type="term" value="P:intracellular calcium ion homeostasis"/>
    <property type="evidence" value="ECO:0007669"/>
    <property type="project" value="TreeGrafter"/>
</dbReference>
<feature type="transmembrane region" description="Helical" evidence="5">
    <location>
        <begin position="309"/>
        <end position="326"/>
    </location>
</feature>
<feature type="transmembrane region" description="Helical" evidence="5">
    <location>
        <begin position="277"/>
        <end position="297"/>
    </location>
</feature>
<comment type="subcellular location">
    <subcellularLocation>
        <location evidence="1">Membrane</location>
        <topology evidence="1">Multi-pass membrane protein</topology>
    </subcellularLocation>
</comment>
<evidence type="ECO:0000256" key="4">
    <source>
        <dbReference type="ARBA" id="ARBA00023136"/>
    </source>
</evidence>
<dbReference type="NCBIfam" id="TIGR00367">
    <property type="entry name" value="calcium/sodium antiporter"/>
    <property type="match status" value="1"/>
</dbReference>
<accession>A0A6A0BA85</accession>
<keyword evidence="4 5" id="KW-0472">Membrane</keyword>
<dbReference type="PANTHER" id="PTHR10846">
    <property type="entry name" value="SODIUM/POTASSIUM/CALCIUM EXCHANGER"/>
    <property type="match status" value="1"/>
</dbReference>
<feature type="transmembrane region" description="Helical" evidence="5">
    <location>
        <begin position="249"/>
        <end position="271"/>
    </location>
</feature>
<dbReference type="Pfam" id="PF01699">
    <property type="entry name" value="Na_Ca_ex"/>
    <property type="match status" value="2"/>
</dbReference>
<evidence type="ECO:0000259" key="6">
    <source>
        <dbReference type="Pfam" id="PF01699"/>
    </source>
</evidence>
<dbReference type="EMBL" id="BLLH01000013">
    <property type="protein sequence ID" value="GFH41368.1"/>
    <property type="molecule type" value="Genomic_DNA"/>
</dbReference>
<dbReference type="Proteomes" id="UP000475928">
    <property type="component" value="Unassembled WGS sequence"/>
</dbReference>
<evidence type="ECO:0000256" key="5">
    <source>
        <dbReference type="SAM" id="Phobius"/>
    </source>
</evidence>
<feature type="transmembrane region" description="Helical" evidence="5">
    <location>
        <begin position="138"/>
        <end position="159"/>
    </location>
</feature>
<evidence type="ECO:0000313" key="7">
    <source>
        <dbReference type="EMBL" id="GFH41368.1"/>
    </source>
</evidence>
<dbReference type="InterPro" id="IPR044880">
    <property type="entry name" value="NCX_ion-bd_dom_sf"/>
</dbReference>
<feature type="transmembrane region" description="Helical" evidence="5">
    <location>
        <begin position="219"/>
        <end position="242"/>
    </location>
</feature>
<feature type="transmembrane region" description="Helical" evidence="5">
    <location>
        <begin position="180"/>
        <end position="199"/>
    </location>
</feature>
<feature type="domain" description="Sodium/calcium exchanger membrane region" evidence="6">
    <location>
        <begin position="184"/>
        <end position="326"/>
    </location>
</feature>
<sequence>MANPCYDKNMIIKTLLVLLGFALIIAGADILVKGASNIAKKYRIPDVVIGLTVVSLGTSFPEIMITITSAKNAYHDLIFGNALGSNIVNMGLILGIIAIIKPVYLDRETKNIHLPLAIMATAVLAFMGNGLVGAHLQISRLEGLLLIAFAAIYFIVPAYKSLHRIQLTKHKARHTTEVISMPKSILFLLIGFVLLKFGADFAVDNAKLIGQEIGMPDSVIGLTIVAMGTALPELITSVIATVKGTEGLAIGNLIGSCILNLFLIIGLGAVINPLTYVPVFNLELMFLFGLTFLIWLFTYLGKRNTLSRLEGGALIICFAGYLVVLFH</sequence>
<keyword evidence="3 5" id="KW-1133">Transmembrane helix</keyword>
<dbReference type="InterPro" id="IPR004837">
    <property type="entry name" value="NaCa_Exmemb"/>
</dbReference>
<name>A0A6A0BA85_9LACT</name>
<dbReference type="Gene3D" id="1.20.1420.30">
    <property type="entry name" value="NCX, central ion-binding region"/>
    <property type="match status" value="1"/>
</dbReference>
<evidence type="ECO:0000256" key="1">
    <source>
        <dbReference type="ARBA" id="ARBA00004141"/>
    </source>
</evidence>
<feature type="domain" description="Sodium/calcium exchanger membrane region" evidence="6">
    <location>
        <begin position="14"/>
        <end position="155"/>
    </location>
</feature>
<evidence type="ECO:0000256" key="3">
    <source>
        <dbReference type="ARBA" id="ARBA00022989"/>
    </source>
</evidence>
<dbReference type="AlphaFoldDB" id="A0A6A0BA85"/>
<dbReference type="GO" id="GO:0008273">
    <property type="term" value="F:calcium, potassium:sodium antiporter activity"/>
    <property type="evidence" value="ECO:0007669"/>
    <property type="project" value="TreeGrafter"/>
</dbReference>
<dbReference type="GO" id="GO:0005262">
    <property type="term" value="F:calcium channel activity"/>
    <property type="evidence" value="ECO:0007669"/>
    <property type="project" value="TreeGrafter"/>
</dbReference>
<feature type="transmembrane region" description="Helical" evidence="5">
    <location>
        <begin position="112"/>
        <end position="132"/>
    </location>
</feature>
<feature type="transmembrane region" description="Helical" evidence="5">
    <location>
        <begin position="77"/>
        <end position="100"/>
    </location>
</feature>
<feature type="transmembrane region" description="Helical" evidence="5">
    <location>
        <begin position="12"/>
        <end position="32"/>
    </location>
</feature>
<evidence type="ECO:0000313" key="8">
    <source>
        <dbReference type="Proteomes" id="UP000475928"/>
    </source>
</evidence>
<proteinExistence type="predicted"/>
<evidence type="ECO:0000256" key="2">
    <source>
        <dbReference type="ARBA" id="ARBA00022692"/>
    </source>
</evidence>
<keyword evidence="2 5" id="KW-0812">Transmembrane</keyword>
<dbReference type="InterPro" id="IPR004481">
    <property type="entry name" value="K/Na/Ca-exchanger"/>
</dbReference>
<dbReference type="PANTHER" id="PTHR10846:SF8">
    <property type="entry name" value="INNER MEMBRANE PROTEIN YRBG"/>
    <property type="match status" value="1"/>
</dbReference>
<feature type="transmembrane region" description="Helical" evidence="5">
    <location>
        <begin position="44"/>
        <end position="65"/>
    </location>
</feature>
<reference evidence="7 8" key="1">
    <citation type="submission" date="2020-02" db="EMBL/GenBank/DDBJ databases">
        <title>Draft genome sequence of Lactococcus sp. Hs20B0-1.</title>
        <authorList>
            <person name="Noda S."/>
            <person name="Yuki M."/>
            <person name="Ohkuma M."/>
        </authorList>
    </citation>
    <scope>NUCLEOTIDE SEQUENCE [LARGE SCALE GENOMIC DNA]</scope>
    <source>
        <strain evidence="7 8">Hs20B0-1</strain>
    </source>
</reference>